<feature type="compositionally biased region" description="Basic and acidic residues" evidence="1">
    <location>
        <begin position="208"/>
        <end position="232"/>
    </location>
</feature>
<gene>
    <name evidence="2" type="ORF">PCOR1329_LOCUS63885</name>
</gene>
<comment type="caution">
    <text evidence="2">The sequence shown here is derived from an EMBL/GenBank/DDBJ whole genome shotgun (WGS) entry which is preliminary data.</text>
</comment>
<organism evidence="2 3">
    <name type="scientific">Prorocentrum cordatum</name>
    <dbReference type="NCBI Taxonomy" id="2364126"/>
    <lineage>
        <taxon>Eukaryota</taxon>
        <taxon>Sar</taxon>
        <taxon>Alveolata</taxon>
        <taxon>Dinophyceae</taxon>
        <taxon>Prorocentrales</taxon>
        <taxon>Prorocentraceae</taxon>
        <taxon>Prorocentrum</taxon>
    </lineage>
</organism>
<feature type="region of interest" description="Disordered" evidence="1">
    <location>
        <begin position="198"/>
        <end position="232"/>
    </location>
</feature>
<reference evidence="2" key="1">
    <citation type="submission" date="2023-10" db="EMBL/GenBank/DDBJ databases">
        <authorList>
            <person name="Chen Y."/>
            <person name="Shah S."/>
            <person name="Dougan E. K."/>
            <person name="Thang M."/>
            <person name="Chan C."/>
        </authorList>
    </citation>
    <scope>NUCLEOTIDE SEQUENCE [LARGE SCALE GENOMIC DNA]</scope>
</reference>
<keyword evidence="3" id="KW-1185">Reference proteome</keyword>
<dbReference type="EMBL" id="CAUYUJ010018126">
    <property type="protein sequence ID" value="CAK0880863.1"/>
    <property type="molecule type" value="Genomic_DNA"/>
</dbReference>
<proteinExistence type="predicted"/>
<sequence length="232" mass="25799">MDGAPAWMAKVTKSADDRVDKKSKVVAAARSKGGDILRQLVAILVKLSLANSAELRDVCGVVYITFLIKSDQPSMKAARDAGQSYHAEVQRRKQASEDLSTLGPPYVQVWSALIQAIGKDSTCSDEVRKSIETYWKDVLVPMPLERVGEHVRHCRVRKTRKVESEDERMRLTFAVDGEFKPLERTLVAYFSSASVAGERKLGPAPRGALEREASRLLEKLGEGRKEKKEEDA</sequence>
<evidence type="ECO:0000313" key="3">
    <source>
        <dbReference type="Proteomes" id="UP001189429"/>
    </source>
</evidence>
<dbReference type="Proteomes" id="UP001189429">
    <property type="component" value="Unassembled WGS sequence"/>
</dbReference>
<accession>A0ABN9W6F4</accession>
<evidence type="ECO:0000256" key="1">
    <source>
        <dbReference type="SAM" id="MobiDB-lite"/>
    </source>
</evidence>
<name>A0ABN9W6F4_9DINO</name>
<protein>
    <submittedName>
        <fullName evidence="2">Uncharacterized protein</fullName>
    </submittedName>
</protein>
<evidence type="ECO:0000313" key="2">
    <source>
        <dbReference type="EMBL" id="CAK0880863.1"/>
    </source>
</evidence>